<reference evidence="2 3" key="1">
    <citation type="submission" date="2008-02" db="EMBL/GenBank/DDBJ databases">
        <title>Complete sequence of Shewanella woodyi ATCC 51908.</title>
        <authorList>
            <consortium name="US DOE Joint Genome Institute"/>
            <person name="Copeland A."/>
            <person name="Lucas S."/>
            <person name="Lapidus A."/>
            <person name="Glavina del Rio T."/>
            <person name="Dalin E."/>
            <person name="Tice H."/>
            <person name="Bruce D."/>
            <person name="Goodwin L."/>
            <person name="Pitluck S."/>
            <person name="Sims D."/>
            <person name="Brettin T."/>
            <person name="Detter J.C."/>
            <person name="Han C."/>
            <person name="Kuske C.R."/>
            <person name="Schmutz J."/>
            <person name="Larimer F."/>
            <person name="Land M."/>
            <person name="Hauser L."/>
            <person name="Kyrpides N."/>
            <person name="Lykidis A."/>
            <person name="Zhao J.-S."/>
            <person name="Richardson P."/>
        </authorList>
    </citation>
    <scope>NUCLEOTIDE SEQUENCE [LARGE SCALE GENOMIC DNA]</scope>
    <source>
        <strain evidence="3">ATCC 51908 / MS32</strain>
    </source>
</reference>
<name>B1KDK0_SHEWM</name>
<protein>
    <recommendedName>
        <fullName evidence="1">GmrSD restriction endonucleases N-terminal domain-containing protein</fullName>
    </recommendedName>
</protein>
<gene>
    <name evidence="2" type="ordered locus">Swoo_0706</name>
</gene>
<dbReference type="PANTHER" id="PTHR39639:SF1">
    <property type="entry name" value="DUF262 DOMAIN-CONTAINING PROTEIN"/>
    <property type="match status" value="1"/>
</dbReference>
<dbReference type="AlphaFoldDB" id="B1KDK0"/>
<evidence type="ECO:0000313" key="3">
    <source>
        <dbReference type="Proteomes" id="UP000002168"/>
    </source>
</evidence>
<dbReference type="RefSeq" id="WP_012323348.1">
    <property type="nucleotide sequence ID" value="NC_010506.1"/>
</dbReference>
<evidence type="ECO:0000259" key="1">
    <source>
        <dbReference type="Pfam" id="PF03235"/>
    </source>
</evidence>
<proteinExistence type="predicted"/>
<dbReference type="Pfam" id="PF03235">
    <property type="entry name" value="GmrSD_N"/>
    <property type="match status" value="1"/>
</dbReference>
<dbReference type="eggNOG" id="COG1479">
    <property type="taxonomic scope" value="Bacteria"/>
</dbReference>
<dbReference type="PANTHER" id="PTHR39639">
    <property type="entry name" value="CHROMOSOME 16, WHOLE GENOME SHOTGUN SEQUENCE"/>
    <property type="match status" value="1"/>
</dbReference>
<dbReference type="Proteomes" id="UP000002168">
    <property type="component" value="Chromosome"/>
</dbReference>
<organism evidence="2 3">
    <name type="scientific">Shewanella woodyi (strain ATCC 51908 / MS32)</name>
    <dbReference type="NCBI Taxonomy" id="392500"/>
    <lineage>
        <taxon>Bacteria</taxon>
        <taxon>Pseudomonadati</taxon>
        <taxon>Pseudomonadota</taxon>
        <taxon>Gammaproteobacteria</taxon>
        <taxon>Alteromonadales</taxon>
        <taxon>Shewanellaceae</taxon>
        <taxon>Shewanella</taxon>
    </lineage>
</organism>
<evidence type="ECO:0000313" key="2">
    <source>
        <dbReference type="EMBL" id="ACA85001.1"/>
    </source>
</evidence>
<sequence length="370" mass="42678">MTEQIDDPIEIEAQEELELAVHPHPMGTETQIRIAKEQSSVYELLRKESKGLLVLAPAFQRIDVWDKKHKSELIESILMGIPIPLIYLFEDEYGIRQIVDGKQRITALKEFINNSFSLSELSMLPQLKGLKFEQIPSLLQAKLEDYQLQTYVIQPPTPESVKFNLFERVNRGGVNLNKQEMRHALYQGRATVLLEELAMSQEFQLATGFGVKSNRMRDRYLILRFIAFYLYFTNQLPNIQYRLGIDGFLASVMRFVNQAPKELIEHVRHVSLLGMRNSAIILGENGVRFAPKKPGGNKRPVNMGLFEMLIFTFCYVDLSIVNHQEIKRVIERQKFEIDQMDLLAGSIDTTANVTERFNLAQQLIQRAKYA</sequence>
<accession>B1KDK0</accession>
<dbReference type="EMBL" id="CP000961">
    <property type="protein sequence ID" value="ACA85001.1"/>
    <property type="molecule type" value="Genomic_DNA"/>
</dbReference>
<dbReference type="KEGG" id="swd:Swoo_0706"/>
<feature type="domain" description="GmrSD restriction endonucleases N-terminal" evidence="1">
    <location>
        <begin position="42"/>
        <end position="186"/>
    </location>
</feature>
<dbReference type="HOGENOM" id="CLU_038557_1_0_6"/>
<dbReference type="STRING" id="392500.Swoo_0706"/>
<keyword evidence="3" id="KW-1185">Reference proteome</keyword>
<dbReference type="InterPro" id="IPR004919">
    <property type="entry name" value="GmrSD_N"/>
</dbReference>